<gene>
    <name evidence="2" type="ORF">PSON_ATCC_30995.1.T0010202</name>
</gene>
<dbReference type="AlphaFoldDB" id="A0A8S1JVW8"/>
<accession>A0A8S1JVW8</accession>
<dbReference type="GO" id="GO:0005524">
    <property type="term" value="F:ATP binding"/>
    <property type="evidence" value="ECO:0007669"/>
    <property type="project" value="InterPro"/>
</dbReference>
<keyword evidence="3" id="KW-1185">Reference proteome</keyword>
<protein>
    <recommendedName>
        <fullName evidence="1">Protein kinase domain-containing protein</fullName>
    </recommendedName>
</protein>
<evidence type="ECO:0000259" key="1">
    <source>
        <dbReference type="PROSITE" id="PS50011"/>
    </source>
</evidence>
<dbReference type="InterPro" id="IPR000719">
    <property type="entry name" value="Prot_kinase_dom"/>
</dbReference>
<name>A0A8S1JVW8_9CILI</name>
<dbReference type="Proteomes" id="UP000692954">
    <property type="component" value="Unassembled WGS sequence"/>
</dbReference>
<comment type="caution">
    <text evidence="2">The sequence shown here is derived from an EMBL/GenBank/DDBJ whole genome shotgun (WGS) entry which is preliminary data.</text>
</comment>
<organism evidence="2 3">
    <name type="scientific">Paramecium sonneborni</name>
    <dbReference type="NCBI Taxonomy" id="65129"/>
    <lineage>
        <taxon>Eukaryota</taxon>
        <taxon>Sar</taxon>
        <taxon>Alveolata</taxon>
        <taxon>Ciliophora</taxon>
        <taxon>Intramacronucleata</taxon>
        <taxon>Oligohymenophorea</taxon>
        <taxon>Peniculida</taxon>
        <taxon>Parameciidae</taxon>
        <taxon>Paramecium</taxon>
    </lineage>
</organism>
<dbReference type="PROSITE" id="PS50011">
    <property type="entry name" value="PROTEIN_KINASE_DOM"/>
    <property type="match status" value="1"/>
</dbReference>
<sequence>MNRVLDKYQILRCVGQGKTCFVYEAQTIDQPSMKVAIKECKPIRIDQLNINNPLYQIISKEISFLQQIEKIIQLEKGTQDFQHINRLKDVLQLADKHSVSILLVLEYAKNGCVIQQIFYVIILGSLNKQLKHTYYKLRKVNNIQKWSFENIA</sequence>
<evidence type="ECO:0000313" key="3">
    <source>
        <dbReference type="Proteomes" id="UP000692954"/>
    </source>
</evidence>
<dbReference type="GO" id="GO:0004672">
    <property type="term" value="F:protein kinase activity"/>
    <property type="evidence" value="ECO:0007669"/>
    <property type="project" value="InterPro"/>
</dbReference>
<dbReference type="EMBL" id="CAJJDN010000001">
    <property type="protein sequence ID" value="CAD8045679.1"/>
    <property type="molecule type" value="Genomic_DNA"/>
</dbReference>
<evidence type="ECO:0000313" key="2">
    <source>
        <dbReference type="EMBL" id="CAD8045679.1"/>
    </source>
</evidence>
<feature type="domain" description="Protein kinase" evidence="1">
    <location>
        <begin position="8"/>
        <end position="152"/>
    </location>
</feature>
<proteinExistence type="predicted"/>
<reference evidence="2" key="1">
    <citation type="submission" date="2021-01" db="EMBL/GenBank/DDBJ databases">
        <authorList>
            <consortium name="Genoscope - CEA"/>
            <person name="William W."/>
        </authorList>
    </citation>
    <scope>NUCLEOTIDE SEQUENCE</scope>
</reference>